<gene>
    <name evidence="3" type="ORF">GORHZ_065_00020</name>
</gene>
<keyword evidence="1" id="KW-0547">Nucleotide-binding</keyword>
<dbReference type="InterPro" id="IPR002575">
    <property type="entry name" value="Aminoglycoside_PTrfase"/>
</dbReference>
<dbReference type="PANTHER" id="PTHR23020:SF41">
    <property type="entry name" value="AMINOGLYCOSIDE PHOSPHOTRANSFERASE DOMAIN-CONTAINING PROTEIN"/>
    <property type="match status" value="1"/>
</dbReference>
<dbReference type="EMBL" id="BAHC01000065">
    <property type="protein sequence ID" value="GAB89538.1"/>
    <property type="molecule type" value="Genomic_DNA"/>
</dbReference>
<dbReference type="RefSeq" id="WP_006331607.1">
    <property type="nucleotide sequence ID" value="NZ_BAHC01000065.1"/>
</dbReference>
<dbReference type="Pfam" id="PF01636">
    <property type="entry name" value="APH"/>
    <property type="match status" value="1"/>
</dbReference>
<comment type="caution">
    <text evidence="3">The sequence shown here is derived from an EMBL/GenBank/DDBJ whole genome shotgun (WGS) entry which is preliminary data.</text>
</comment>
<proteinExistence type="predicted"/>
<organism evidence="3 4">
    <name type="scientific">Gordonia rhizosphera NBRC 16068</name>
    <dbReference type="NCBI Taxonomy" id="1108045"/>
    <lineage>
        <taxon>Bacteria</taxon>
        <taxon>Bacillati</taxon>
        <taxon>Actinomycetota</taxon>
        <taxon>Actinomycetes</taxon>
        <taxon>Mycobacteriales</taxon>
        <taxon>Gordoniaceae</taxon>
        <taxon>Gordonia</taxon>
    </lineage>
</organism>
<feature type="domain" description="CHK kinase-like" evidence="2">
    <location>
        <begin position="109"/>
        <end position="286"/>
    </location>
</feature>
<dbReference type="OrthoDB" id="115252at2"/>
<sequence>MRISRLSKVWLGAALGIDPDRLTGLTSTPVGAGQMADTYRIEYSVDGEVRPSLVLKLTPDNDRSVAIGQSEKNYQREVGFYRVFADRLGVRTPRCLHAEVDGDGIEFALLLEDLSPCRPGDQLAGCSLEEAEMVVRELAKLHGPMWGDPLLESYEWLPGPRVLTPELNAVRPAAFDTFCERFDGLIEAEILEVGRKLFSSGRFFDVQHECVGTIQHGDFRPDNLIFEVAGGKEAVAVVDWQTVQRGPGALDLAFFLGAALAPEDRRASEKSLIEIYHQDLLSYGVPDYSLDDCRRDYATFALYQYVVGVGAALTVKQTDRGDRLFVSMVRRAGQHALDLDSIGHLSA</sequence>
<accession>K6V0W5</accession>
<name>K6V0W5_9ACTN</name>
<protein>
    <recommendedName>
        <fullName evidence="2">CHK kinase-like domain-containing protein</fullName>
    </recommendedName>
</protein>
<keyword evidence="4" id="KW-1185">Reference proteome</keyword>
<evidence type="ECO:0000259" key="2">
    <source>
        <dbReference type="SMART" id="SM00587"/>
    </source>
</evidence>
<feature type="binding site" evidence="1">
    <location>
        <position position="56"/>
    </location>
    <ligand>
        <name>ATP</name>
        <dbReference type="ChEBI" id="CHEBI:30616"/>
    </ligand>
</feature>
<evidence type="ECO:0000313" key="3">
    <source>
        <dbReference type="EMBL" id="GAB89538.1"/>
    </source>
</evidence>
<dbReference type="Gene3D" id="3.90.1200.10">
    <property type="match status" value="1"/>
</dbReference>
<evidence type="ECO:0000313" key="4">
    <source>
        <dbReference type="Proteomes" id="UP000008363"/>
    </source>
</evidence>
<dbReference type="AlphaFoldDB" id="K6V0W5"/>
<dbReference type="InterPro" id="IPR011009">
    <property type="entry name" value="Kinase-like_dom_sf"/>
</dbReference>
<dbReference type="SMART" id="SM00587">
    <property type="entry name" value="CHK"/>
    <property type="match status" value="1"/>
</dbReference>
<dbReference type="SUPFAM" id="SSF56112">
    <property type="entry name" value="Protein kinase-like (PK-like)"/>
    <property type="match status" value="1"/>
</dbReference>
<dbReference type="PANTHER" id="PTHR23020">
    <property type="entry name" value="UNCHARACTERIZED NUCLEAR HORMONE RECEPTOR-RELATED"/>
    <property type="match status" value="1"/>
</dbReference>
<evidence type="ECO:0000256" key="1">
    <source>
        <dbReference type="PROSITE-ProRule" id="PRU10141"/>
    </source>
</evidence>
<dbReference type="Proteomes" id="UP000008363">
    <property type="component" value="Unassembled WGS sequence"/>
</dbReference>
<dbReference type="InterPro" id="IPR017441">
    <property type="entry name" value="Protein_kinase_ATP_BS"/>
</dbReference>
<dbReference type="InterPro" id="IPR015897">
    <property type="entry name" value="CHK_kinase-like"/>
</dbReference>
<keyword evidence="1" id="KW-0067">ATP-binding</keyword>
<dbReference type="STRING" id="1108045.GORHZ_065_00020"/>
<dbReference type="InterPro" id="IPR052961">
    <property type="entry name" value="Oxido-Kinase-like_Enzymes"/>
</dbReference>
<reference evidence="3 4" key="1">
    <citation type="submission" date="2012-08" db="EMBL/GenBank/DDBJ databases">
        <title>Whole genome shotgun sequence of Gordonia rhizosphera NBRC 16068.</title>
        <authorList>
            <person name="Takarada H."/>
            <person name="Isaki S."/>
            <person name="Hosoyama A."/>
            <person name="Tsuchikane K."/>
            <person name="Katsumata H."/>
            <person name="Baba S."/>
            <person name="Ohji S."/>
            <person name="Yamazaki S."/>
            <person name="Fujita N."/>
        </authorList>
    </citation>
    <scope>NUCLEOTIDE SEQUENCE [LARGE SCALE GENOMIC DNA]</scope>
    <source>
        <strain evidence="3 4">NBRC 16068</strain>
    </source>
</reference>
<dbReference type="GO" id="GO:0005524">
    <property type="term" value="F:ATP binding"/>
    <property type="evidence" value="ECO:0007669"/>
    <property type="project" value="UniProtKB-UniRule"/>
</dbReference>
<dbReference type="eggNOG" id="COG3173">
    <property type="taxonomic scope" value="Bacteria"/>
</dbReference>
<dbReference type="PROSITE" id="PS00107">
    <property type="entry name" value="PROTEIN_KINASE_ATP"/>
    <property type="match status" value="1"/>
</dbReference>